<keyword evidence="6" id="KW-1185">Reference proteome</keyword>
<evidence type="ECO:0000256" key="3">
    <source>
        <dbReference type="ARBA" id="ARBA00048132"/>
    </source>
</evidence>
<reference evidence="5 6" key="1">
    <citation type="submission" date="2020-12" db="EMBL/GenBank/DDBJ databases">
        <title>Draft genome sequence of the commensal strain Corynebacterium tuberculostearicum MFP09/CIP 102622 isolated from human skin.</title>
        <authorList>
            <person name="Boukerb A.M."/>
            <person name="Janvier X."/>
            <person name="Feuilloley M.G.J."/>
            <person name="Groboillot A."/>
        </authorList>
    </citation>
    <scope>NUCLEOTIDE SEQUENCE [LARGE SCALE GENOMIC DNA]</scope>
    <source>
        <strain evidence="5 6">CIP 102622</strain>
    </source>
</reference>
<gene>
    <name evidence="5" type="ORF">JDP02_01405</name>
</gene>
<dbReference type="PRINTS" id="PR00368">
    <property type="entry name" value="FADPNR"/>
</dbReference>
<protein>
    <submittedName>
        <fullName evidence="5">NAD(P)/FAD-dependent oxidoreductase</fullName>
    </submittedName>
</protein>
<sequence length="302" mass="32010">MYSDVIIIGGGFAGTAAAITLARANRNVQLIDSGAPRNRFSDHAHGILGLDGASPAELLHRGHAEVKKFGGTISRGLVEKLTRTSEHGPWQAKLASGEVLESRHVLVATGLTDKLPAVPGLSDLWGTRVFHCPYCHGYEVTGKKVALIGGANPPFTIRISKLLSKWTSTLTFYPNGLELTDLDRTQLAGLGVEVNDAQVTQVRPEEASSTGVVVQSSTGEDTYEACFTGPDFLPNDALLRDAGCESTYGWVSVERGQTSVPRLWAAGNVVSSPDQVSQAMGSGAAVGIAIDQRMLDEDLAEL</sequence>
<comment type="catalytic activity">
    <reaction evidence="3">
        <text>[thioredoxin]-dithiol + NADP(+) = [thioredoxin]-disulfide + NADPH + H(+)</text>
        <dbReference type="Rhea" id="RHEA:20345"/>
        <dbReference type="Rhea" id="RHEA-COMP:10698"/>
        <dbReference type="Rhea" id="RHEA-COMP:10700"/>
        <dbReference type="ChEBI" id="CHEBI:15378"/>
        <dbReference type="ChEBI" id="CHEBI:29950"/>
        <dbReference type="ChEBI" id="CHEBI:50058"/>
        <dbReference type="ChEBI" id="CHEBI:57783"/>
        <dbReference type="ChEBI" id="CHEBI:58349"/>
        <dbReference type="EC" id="1.8.1.9"/>
    </reaction>
</comment>
<organism evidence="5 6">
    <name type="scientific">Corynebacterium tuberculostearicum</name>
    <dbReference type="NCBI Taxonomy" id="38304"/>
    <lineage>
        <taxon>Bacteria</taxon>
        <taxon>Bacillati</taxon>
        <taxon>Actinomycetota</taxon>
        <taxon>Actinomycetes</taxon>
        <taxon>Mycobacteriales</taxon>
        <taxon>Corynebacteriaceae</taxon>
        <taxon>Corynebacterium</taxon>
    </lineage>
</organism>
<dbReference type="Pfam" id="PF07992">
    <property type="entry name" value="Pyr_redox_2"/>
    <property type="match status" value="1"/>
</dbReference>
<keyword evidence="1" id="KW-0285">Flavoprotein</keyword>
<dbReference type="PANTHER" id="PTHR48105">
    <property type="entry name" value="THIOREDOXIN REDUCTASE 1-RELATED-RELATED"/>
    <property type="match status" value="1"/>
</dbReference>
<keyword evidence="2" id="KW-0560">Oxidoreductase</keyword>
<proteinExistence type="predicted"/>
<dbReference type="SUPFAM" id="SSF51905">
    <property type="entry name" value="FAD/NAD(P)-binding domain"/>
    <property type="match status" value="1"/>
</dbReference>
<dbReference type="Gene3D" id="3.50.50.60">
    <property type="entry name" value="FAD/NAD(P)-binding domain"/>
    <property type="match status" value="2"/>
</dbReference>
<comment type="caution">
    <text evidence="5">The sequence shown here is derived from an EMBL/GenBank/DDBJ whole genome shotgun (WGS) entry which is preliminary data.</text>
</comment>
<dbReference type="InterPro" id="IPR050097">
    <property type="entry name" value="Ferredoxin-NADP_redctase_2"/>
</dbReference>
<dbReference type="Proteomes" id="UP000603369">
    <property type="component" value="Unassembled WGS sequence"/>
</dbReference>
<dbReference type="InterPro" id="IPR036188">
    <property type="entry name" value="FAD/NAD-bd_sf"/>
</dbReference>
<dbReference type="PRINTS" id="PR00469">
    <property type="entry name" value="PNDRDTASEII"/>
</dbReference>
<dbReference type="GO" id="GO:0004791">
    <property type="term" value="F:thioredoxin-disulfide reductase (NADPH) activity"/>
    <property type="evidence" value="ECO:0007669"/>
    <property type="project" value="UniProtKB-EC"/>
</dbReference>
<feature type="domain" description="FAD/NAD(P)-binding" evidence="4">
    <location>
        <begin position="4"/>
        <end position="283"/>
    </location>
</feature>
<accession>A0A8I1HXX1</accession>
<name>A0A8I1HXX1_9CORY</name>
<evidence type="ECO:0000313" key="5">
    <source>
        <dbReference type="EMBL" id="MBK3427171.1"/>
    </source>
</evidence>
<evidence type="ECO:0000256" key="2">
    <source>
        <dbReference type="ARBA" id="ARBA00023002"/>
    </source>
</evidence>
<dbReference type="InterPro" id="IPR023753">
    <property type="entry name" value="FAD/NAD-binding_dom"/>
</dbReference>
<dbReference type="AlphaFoldDB" id="A0A8I1HXX1"/>
<evidence type="ECO:0000256" key="1">
    <source>
        <dbReference type="ARBA" id="ARBA00022630"/>
    </source>
</evidence>
<dbReference type="RefSeq" id="WP_005327340.1">
    <property type="nucleotide sequence ID" value="NZ_CP175791.1"/>
</dbReference>
<dbReference type="EMBL" id="JAEHFL010000002">
    <property type="protein sequence ID" value="MBK3427171.1"/>
    <property type="molecule type" value="Genomic_DNA"/>
</dbReference>
<evidence type="ECO:0000313" key="6">
    <source>
        <dbReference type="Proteomes" id="UP000603369"/>
    </source>
</evidence>
<evidence type="ECO:0000259" key="4">
    <source>
        <dbReference type="Pfam" id="PF07992"/>
    </source>
</evidence>